<dbReference type="InterPro" id="IPR009061">
    <property type="entry name" value="DNA-bd_dom_put_sf"/>
</dbReference>
<dbReference type="PANTHER" id="PTHR30024:SF45">
    <property type="entry name" value="ABC TRANSPORTER SUBSTRATE-BINDING PROTEIN"/>
    <property type="match status" value="1"/>
</dbReference>
<dbReference type="SUPFAM" id="SSF53850">
    <property type="entry name" value="Periplasmic binding protein-like II"/>
    <property type="match status" value="1"/>
</dbReference>
<evidence type="ECO:0000313" key="4">
    <source>
        <dbReference type="Proteomes" id="UP001296943"/>
    </source>
</evidence>
<dbReference type="SUPFAM" id="SSF46955">
    <property type="entry name" value="Putative DNA-binding domain"/>
    <property type="match status" value="1"/>
</dbReference>
<accession>A0ABS2MW69</accession>
<proteinExistence type="predicted"/>
<gene>
    <name evidence="3" type="ORF">JOC48_000618</name>
</gene>
<keyword evidence="4" id="KW-1185">Reference proteome</keyword>
<sequence>MKNRIAFCVGEWNEHMSNHRFNLLTLQELIDVLHVSRSTIDRWRKHKGLPFIKIGKEIFFDKEKVEDWIHSQETVIDTEKNKSASHETKTIKIGYQSKTAHMWSPLIIKKLGLLEEELQDINPSRKNDVEWCNATNGLELVEGMIAGNIHIASLGDYPIILSNQLSKIFPNYHPVLLGFDGKTAQSKGISIVLPKGVGYQEIGDLTGGTISTVMNSSAGYRLNRLLAGREHADVEIVHQDMNLSFQSIMEKGVGASVMWEPYVSLLQTQGANCITFEDADDYLTGLVTQDHWAQMNEDVVIAYMKAHLRAHHIAQKYPLRVAKIVSKCTDIDFQIAVKIISNVRWDAAVYRKDLQTLQNLSQYNSRGINLNGENTFKDRFRGYYLGEASKRMNLSRCVENPLEGSWDTEILY</sequence>
<evidence type="ECO:0000259" key="1">
    <source>
        <dbReference type="Pfam" id="PF09084"/>
    </source>
</evidence>
<protein>
    <submittedName>
        <fullName evidence="3">NitT/TauT family transport system substrate-binding protein</fullName>
    </submittedName>
</protein>
<feature type="domain" description="SsuA/THI5-like" evidence="1">
    <location>
        <begin position="185"/>
        <end position="318"/>
    </location>
</feature>
<dbReference type="NCBIfam" id="TIGR01764">
    <property type="entry name" value="excise"/>
    <property type="match status" value="1"/>
</dbReference>
<dbReference type="InterPro" id="IPR041657">
    <property type="entry name" value="HTH_17"/>
</dbReference>
<feature type="domain" description="Helix-turn-helix" evidence="2">
    <location>
        <begin position="23"/>
        <end position="72"/>
    </location>
</feature>
<dbReference type="Proteomes" id="UP001296943">
    <property type="component" value="Unassembled WGS sequence"/>
</dbReference>
<dbReference type="Gene3D" id="1.10.10.10">
    <property type="entry name" value="Winged helix-like DNA-binding domain superfamily/Winged helix DNA-binding domain"/>
    <property type="match status" value="1"/>
</dbReference>
<organism evidence="3 4">
    <name type="scientific">Aquibacillus albus</name>
    <dbReference type="NCBI Taxonomy" id="1168171"/>
    <lineage>
        <taxon>Bacteria</taxon>
        <taxon>Bacillati</taxon>
        <taxon>Bacillota</taxon>
        <taxon>Bacilli</taxon>
        <taxon>Bacillales</taxon>
        <taxon>Bacillaceae</taxon>
        <taxon>Aquibacillus</taxon>
    </lineage>
</organism>
<dbReference type="InterPro" id="IPR015168">
    <property type="entry name" value="SsuA/THI5"/>
</dbReference>
<evidence type="ECO:0000259" key="2">
    <source>
        <dbReference type="Pfam" id="PF12728"/>
    </source>
</evidence>
<comment type="caution">
    <text evidence="3">The sequence shown here is derived from an EMBL/GenBank/DDBJ whole genome shotgun (WGS) entry which is preliminary data.</text>
</comment>
<reference evidence="3 4" key="1">
    <citation type="submission" date="2021-01" db="EMBL/GenBank/DDBJ databases">
        <title>Genomic Encyclopedia of Type Strains, Phase IV (KMG-IV): sequencing the most valuable type-strain genomes for metagenomic binning, comparative biology and taxonomic classification.</title>
        <authorList>
            <person name="Goeker M."/>
        </authorList>
    </citation>
    <scope>NUCLEOTIDE SEQUENCE [LARGE SCALE GENOMIC DNA]</scope>
    <source>
        <strain evidence="3 4">DSM 23711</strain>
    </source>
</reference>
<evidence type="ECO:0000313" key="3">
    <source>
        <dbReference type="EMBL" id="MBM7570140.1"/>
    </source>
</evidence>
<dbReference type="Pfam" id="PF09084">
    <property type="entry name" value="NMT1"/>
    <property type="match status" value="1"/>
</dbReference>
<dbReference type="PANTHER" id="PTHR30024">
    <property type="entry name" value="ALIPHATIC SULFONATES-BINDING PROTEIN-RELATED"/>
    <property type="match status" value="1"/>
</dbReference>
<dbReference type="InterPro" id="IPR036388">
    <property type="entry name" value="WH-like_DNA-bd_sf"/>
</dbReference>
<dbReference type="Gene3D" id="3.40.190.10">
    <property type="entry name" value="Periplasmic binding protein-like II"/>
    <property type="match status" value="2"/>
</dbReference>
<dbReference type="EMBL" id="JAFBDR010000002">
    <property type="protein sequence ID" value="MBM7570140.1"/>
    <property type="molecule type" value="Genomic_DNA"/>
</dbReference>
<name>A0ABS2MW69_9BACI</name>
<dbReference type="Pfam" id="PF12728">
    <property type="entry name" value="HTH_17"/>
    <property type="match status" value="1"/>
</dbReference>
<dbReference type="InterPro" id="IPR010093">
    <property type="entry name" value="SinI_DNA-bd"/>
</dbReference>